<keyword evidence="4" id="KW-0808">Transferase</keyword>
<dbReference type="GO" id="GO:0004402">
    <property type="term" value="F:histone acetyltransferase activity"/>
    <property type="evidence" value="ECO:0007669"/>
    <property type="project" value="InterPro"/>
</dbReference>
<evidence type="ECO:0000256" key="6">
    <source>
        <dbReference type="ARBA" id="ARBA00022771"/>
    </source>
</evidence>
<evidence type="ECO:0000256" key="1">
    <source>
        <dbReference type="ARBA" id="ARBA00004123"/>
    </source>
</evidence>
<protein>
    <recommendedName>
        <fullName evidence="3 12">Histone acetyltransferase</fullName>
        <ecNumber evidence="3 12">2.3.1.48</ecNumber>
    </recommendedName>
</protein>
<keyword evidence="16" id="KW-1185">Reference proteome</keyword>
<evidence type="ECO:0000256" key="8">
    <source>
        <dbReference type="ARBA" id="ARBA00022853"/>
    </source>
</evidence>
<sequence>MSRLLDQLRITNNRIYENITIQDRSERRKRQRTEDQINDGSIGGSNGLGPTYSMKDMLRSTRYSAASNDSSKSLKLNQKINDDKLRNENALKFNPSNLPNNYTNTLPDLSTKELPYQGLIPFPDCTINDTDPTSHDRELFNKFLKEGEELRLMNQKDLVDNDLINGDQFNELSNRSTPVPLGISQPQNYLKSQIRKIQFRDYEIDTWYTAPYPEEYSQSKILYVCEHCLKYMISPVSYERHQLKNCNLSNSHPPGIEIYRDLDTKIAVWEVDGRKNINYCQNLCLLAKLFLNSKTLYYDVEPFVFYILTEIDEFNFNKYHFVGYFSKEKLNNSDYNVSCILTLPIYQRKGYGNLLIDFSYLLSRNEFKFGTPEKPLSDLGLLSYKNYWKVTIASKLKEIYTKYIGSNQPESNKPSDISLSIETLSKLTGMIPSDVIVGLEQLDSLIKNPVSGSYAIVLNLGKINQAINKWNSKNYVKLDYDKLLWKPMLFGPSGGINSAPATSQQPQQNIPSNSISMIKAFLKDDIDNPYTYEEEAYKEIEYSSGFKASPKKLNTKNPMFQKELLDNHNSDQDLNNYIICYPGIEVNSNGRNTQSLVAESINKKSINKHENNDDELNNFVNPEEYGQFFSDDDDLENPDDDDEYNDDIVEASENDDDAIVEPVQDDELEDSDDDKINSDEVDPDETIDIEENESKRVNHSDTEPDTIVSKPNNENPFLDSSPKNSTKRRITNNFPISSISPSRSLRSRKSPSISEESPSRKSSRRQRS</sequence>
<dbReference type="PANTHER" id="PTHR10615:SF161">
    <property type="entry name" value="HISTONE ACETYLTRANSFERASE KAT7"/>
    <property type="match status" value="1"/>
</dbReference>
<dbReference type="GeneID" id="30997077"/>
<evidence type="ECO:0000313" key="16">
    <source>
        <dbReference type="Proteomes" id="UP000095085"/>
    </source>
</evidence>
<dbReference type="FunFam" id="3.30.60.60:FF:000001">
    <property type="entry name" value="Histone acetyltransferase"/>
    <property type="match status" value="1"/>
</dbReference>
<evidence type="ECO:0000256" key="5">
    <source>
        <dbReference type="ARBA" id="ARBA00022723"/>
    </source>
</evidence>
<dbReference type="GO" id="GO:0003682">
    <property type="term" value="F:chromatin binding"/>
    <property type="evidence" value="ECO:0007669"/>
    <property type="project" value="TreeGrafter"/>
</dbReference>
<accession>A0A1E4RKN6</accession>
<dbReference type="InterPro" id="IPR040706">
    <property type="entry name" value="Zf-MYST"/>
</dbReference>
<evidence type="ECO:0000256" key="2">
    <source>
        <dbReference type="ARBA" id="ARBA00010107"/>
    </source>
</evidence>
<dbReference type="Pfam" id="PF01853">
    <property type="entry name" value="MOZ_SAS"/>
    <property type="match status" value="1"/>
</dbReference>
<dbReference type="PROSITE" id="PS51726">
    <property type="entry name" value="MYST_HAT"/>
    <property type="match status" value="1"/>
</dbReference>
<organism evidence="15 16">
    <name type="scientific">Hyphopichia burtonii NRRL Y-1933</name>
    <dbReference type="NCBI Taxonomy" id="984485"/>
    <lineage>
        <taxon>Eukaryota</taxon>
        <taxon>Fungi</taxon>
        <taxon>Dikarya</taxon>
        <taxon>Ascomycota</taxon>
        <taxon>Saccharomycotina</taxon>
        <taxon>Pichiomycetes</taxon>
        <taxon>Debaryomycetaceae</taxon>
        <taxon>Hyphopichia</taxon>
    </lineage>
</organism>
<dbReference type="EC" id="2.3.1.48" evidence="3 12"/>
<dbReference type="AlphaFoldDB" id="A0A1E4RKN6"/>
<dbReference type="GO" id="GO:0031507">
    <property type="term" value="P:heterochromatin formation"/>
    <property type="evidence" value="ECO:0007669"/>
    <property type="project" value="UniProtKB-ARBA"/>
</dbReference>
<dbReference type="Pfam" id="PF17772">
    <property type="entry name" value="zf-MYST"/>
    <property type="match status" value="1"/>
</dbReference>
<dbReference type="InterPro" id="IPR016181">
    <property type="entry name" value="Acyl_CoA_acyltransferase"/>
</dbReference>
<dbReference type="GO" id="GO:1990467">
    <property type="term" value="C:NuA3a histone acetyltransferase complex"/>
    <property type="evidence" value="ECO:0007669"/>
    <property type="project" value="TreeGrafter"/>
</dbReference>
<comment type="similarity">
    <text evidence="2 12">Belongs to the MYST (SAS/MOZ) family.</text>
</comment>
<dbReference type="EMBL" id="KV454540">
    <property type="protein sequence ID" value="ODV67838.1"/>
    <property type="molecule type" value="Genomic_DNA"/>
</dbReference>
<evidence type="ECO:0000259" key="14">
    <source>
        <dbReference type="PROSITE" id="PS51726"/>
    </source>
</evidence>
<comment type="catalytic activity">
    <reaction evidence="12">
        <text>L-lysyl-[protein] + acetyl-CoA = N(6)-acetyl-L-lysyl-[protein] + CoA + H(+)</text>
        <dbReference type="Rhea" id="RHEA:45948"/>
        <dbReference type="Rhea" id="RHEA-COMP:9752"/>
        <dbReference type="Rhea" id="RHEA-COMP:10731"/>
        <dbReference type="ChEBI" id="CHEBI:15378"/>
        <dbReference type="ChEBI" id="CHEBI:29969"/>
        <dbReference type="ChEBI" id="CHEBI:57287"/>
        <dbReference type="ChEBI" id="CHEBI:57288"/>
        <dbReference type="ChEBI" id="CHEBI:61930"/>
        <dbReference type="EC" id="2.3.1.48"/>
    </reaction>
</comment>
<dbReference type="STRING" id="984485.A0A1E4RKN6"/>
<dbReference type="FunFam" id="3.40.630.30:FF:000001">
    <property type="entry name" value="Histone acetyltransferase"/>
    <property type="match status" value="1"/>
</dbReference>
<dbReference type="SUPFAM" id="SSF55729">
    <property type="entry name" value="Acyl-CoA N-acyltransferases (Nat)"/>
    <property type="match status" value="1"/>
</dbReference>
<dbReference type="InterPro" id="IPR036388">
    <property type="entry name" value="WH-like_DNA-bd_sf"/>
</dbReference>
<feature type="compositionally biased region" description="Acidic residues" evidence="13">
    <location>
        <begin position="630"/>
        <end position="691"/>
    </location>
</feature>
<dbReference type="Gene3D" id="1.10.10.10">
    <property type="entry name" value="Winged helix-like DNA-binding domain superfamily/Winged helix DNA-binding domain"/>
    <property type="match status" value="1"/>
</dbReference>
<dbReference type="InterPro" id="IPR050603">
    <property type="entry name" value="MYST_HAT"/>
</dbReference>
<proteinExistence type="inferred from homology"/>
<dbReference type="GO" id="GO:0006357">
    <property type="term" value="P:regulation of transcription by RNA polymerase II"/>
    <property type="evidence" value="ECO:0007669"/>
    <property type="project" value="TreeGrafter"/>
</dbReference>
<evidence type="ECO:0000256" key="9">
    <source>
        <dbReference type="ARBA" id="ARBA00022990"/>
    </source>
</evidence>
<dbReference type="Gene3D" id="3.30.60.60">
    <property type="entry name" value="N-acetyl transferase-like"/>
    <property type="match status" value="1"/>
</dbReference>
<dbReference type="Proteomes" id="UP000095085">
    <property type="component" value="Unassembled WGS sequence"/>
</dbReference>
<evidence type="ECO:0000256" key="10">
    <source>
        <dbReference type="ARBA" id="ARBA00023242"/>
    </source>
</evidence>
<evidence type="ECO:0000256" key="11">
    <source>
        <dbReference type="PIRSR" id="PIRSR602717-51"/>
    </source>
</evidence>
<evidence type="ECO:0000313" key="15">
    <source>
        <dbReference type="EMBL" id="ODV67838.1"/>
    </source>
</evidence>
<evidence type="ECO:0000256" key="4">
    <source>
        <dbReference type="ARBA" id="ARBA00022679"/>
    </source>
</evidence>
<dbReference type="InterPro" id="IPR002717">
    <property type="entry name" value="HAT_MYST-type"/>
</dbReference>
<feature type="compositionally biased region" description="Basic and acidic residues" evidence="13">
    <location>
        <begin position="692"/>
        <end position="702"/>
    </location>
</feature>
<feature type="active site" description="Proton donor/acceptor" evidence="11">
    <location>
        <position position="373"/>
    </location>
</feature>
<dbReference type="PANTHER" id="PTHR10615">
    <property type="entry name" value="HISTONE ACETYLTRANSFERASE"/>
    <property type="match status" value="1"/>
</dbReference>
<name>A0A1E4RKN6_9ASCO</name>
<dbReference type="RefSeq" id="XP_020076905.1">
    <property type="nucleotide sequence ID" value="XM_020222528.1"/>
</dbReference>
<dbReference type="OrthoDB" id="787137at2759"/>
<dbReference type="Gene3D" id="3.40.630.30">
    <property type="match status" value="1"/>
</dbReference>
<evidence type="ECO:0000256" key="7">
    <source>
        <dbReference type="ARBA" id="ARBA00022833"/>
    </source>
</evidence>
<evidence type="ECO:0000256" key="12">
    <source>
        <dbReference type="RuleBase" id="RU361211"/>
    </source>
</evidence>
<keyword evidence="9" id="KW-0007">Acetylation</keyword>
<reference evidence="16" key="1">
    <citation type="submission" date="2016-05" db="EMBL/GenBank/DDBJ databases">
        <title>Comparative genomics of biotechnologically important yeasts.</title>
        <authorList>
            <consortium name="DOE Joint Genome Institute"/>
            <person name="Riley R."/>
            <person name="Haridas S."/>
            <person name="Wolfe K.H."/>
            <person name="Lopes M.R."/>
            <person name="Hittinger C.T."/>
            <person name="Goker M."/>
            <person name="Salamov A."/>
            <person name="Wisecaver J."/>
            <person name="Long T.M."/>
            <person name="Aerts A.L."/>
            <person name="Barry K."/>
            <person name="Choi C."/>
            <person name="Clum A."/>
            <person name="Coughlan A.Y."/>
            <person name="Deshpande S."/>
            <person name="Douglass A.P."/>
            <person name="Hanson S.J."/>
            <person name="Klenk H.-P."/>
            <person name="Labutti K."/>
            <person name="Lapidus A."/>
            <person name="Lindquist E."/>
            <person name="Lipzen A."/>
            <person name="Meier-Kolthoff J.P."/>
            <person name="Ohm R.A."/>
            <person name="Otillar R.P."/>
            <person name="Pangilinan J."/>
            <person name="Peng Y."/>
            <person name="Rokas A."/>
            <person name="Rosa C.A."/>
            <person name="Scheuner C."/>
            <person name="Sibirny A.A."/>
            <person name="Slot J.C."/>
            <person name="Stielow J.B."/>
            <person name="Sun H."/>
            <person name="Kurtzman C.P."/>
            <person name="Blackwell M."/>
            <person name="Grigoriev I.V."/>
            <person name="Jeffries T.W."/>
        </authorList>
    </citation>
    <scope>NUCLEOTIDE SEQUENCE [LARGE SCALE GENOMIC DNA]</scope>
    <source>
        <strain evidence="16">NRRL Y-1933</strain>
    </source>
</reference>
<keyword evidence="7" id="KW-0862">Zinc</keyword>
<feature type="region of interest" description="Disordered" evidence="13">
    <location>
        <begin position="608"/>
        <end position="768"/>
    </location>
</feature>
<keyword evidence="6" id="KW-0863">Zinc-finger</keyword>
<dbReference type="GO" id="GO:0008270">
    <property type="term" value="F:zinc ion binding"/>
    <property type="evidence" value="ECO:0007669"/>
    <property type="project" value="UniProtKB-KW"/>
</dbReference>
<keyword evidence="5" id="KW-0479">Metal-binding</keyword>
<feature type="region of interest" description="Disordered" evidence="13">
    <location>
        <begin position="24"/>
        <end position="54"/>
    </location>
</feature>
<dbReference type="GO" id="GO:0003712">
    <property type="term" value="F:transcription coregulator activity"/>
    <property type="evidence" value="ECO:0007669"/>
    <property type="project" value="TreeGrafter"/>
</dbReference>
<feature type="domain" description="MYST-type HAT" evidence="14">
    <location>
        <begin position="189"/>
        <end position="487"/>
    </location>
</feature>
<dbReference type="GO" id="GO:0005634">
    <property type="term" value="C:nucleus"/>
    <property type="evidence" value="ECO:0007669"/>
    <property type="project" value="UniProtKB-SubCell"/>
</dbReference>
<feature type="compositionally biased region" description="Low complexity" evidence="13">
    <location>
        <begin position="735"/>
        <end position="756"/>
    </location>
</feature>
<gene>
    <name evidence="15" type="ORF">HYPBUDRAFT_161350</name>
</gene>
<evidence type="ECO:0000256" key="3">
    <source>
        <dbReference type="ARBA" id="ARBA00013184"/>
    </source>
</evidence>
<evidence type="ECO:0000256" key="13">
    <source>
        <dbReference type="SAM" id="MobiDB-lite"/>
    </source>
</evidence>
<comment type="subcellular location">
    <subcellularLocation>
        <location evidence="1 12">Nucleus</location>
    </subcellularLocation>
</comment>
<keyword evidence="8" id="KW-0156">Chromatin regulator</keyword>
<keyword evidence="10 12" id="KW-0539">Nucleus</keyword>